<dbReference type="EC" id="2.7.7.2" evidence="2"/>
<keyword evidence="6" id="KW-0548">Nucleotidyltransferase</keyword>
<name>A0A1R1PSY7_ZANCU</name>
<dbReference type="PANTHER" id="PTHR23293">
    <property type="entry name" value="FAD SYNTHETASE-RELATED FMN ADENYLYLTRANSFERASE"/>
    <property type="match status" value="1"/>
</dbReference>
<reference evidence="16" key="1">
    <citation type="submission" date="2017-01" db="EMBL/GenBank/DDBJ databases">
        <authorList>
            <person name="Wang Y."/>
            <person name="White M."/>
            <person name="Kvist S."/>
            <person name="Moncalvo J.-M."/>
        </authorList>
    </citation>
    <scope>NUCLEOTIDE SEQUENCE [LARGE SCALE GENOMIC DNA]</scope>
    <source>
        <strain evidence="16">COL-18-3</strain>
    </source>
</reference>
<keyword evidence="5" id="KW-0808">Transferase</keyword>
<evidence type="ECO:0000256" key="9">
    <source>
        <dbReference type="ARBA" id="ARBA00022840"/>
    </source>
</evidence>
<gene>
    <name evidence="15" type="ORF">AX774_g2401</name>
</gene>
<evidence type="ECO:0000256" key="12">
    <source>
        <dbReference type="ARBA" id="ARBA00049494"/>
    </source>
</evidence>
<dbReference type="GO" id="GO:0005524">
    <property type="term" value="F:ATP binding"/>
    <property type="evidence" value="ECO:0007669"/>
    <property type="project" value="UniProtKB-KW"/>
</dbReference>
<evidence type="ECO:0000256" key="8">
    <source>
        <dbReference type="ARBA" id="ARBA00022827"/>
    </source>
</evidence>
<feature type="compositionally biased region" description="Polar residues" evidence="13">
    <location>
        <begin position="273"/>
        <end position="289"/>
    </location>
</feature>
<dbReference type="InterPro" id="IPR002500">
    <property type="entry name" value="PAPS_reduct_dom"/>
</dbReference>
<dbReference type="AlphaFoldDB" id="A0A1R1PSY7"/>
<evidence type="ECO:0000256" key="13">
    <source>
        <dbReference type="SAM" id="MobiDB-lite"/>
    </source>
</evidence>
<dbReference type="GO" id="GO:0006747">
    <property type="term" value="P:FAD biosynthetic process"/>
    <property type="evidence" value="ECO:0007669"/>
    <property type="project" value="TreeGrafter"/>
</dbReference>
<dbReference type="OrthoDB" id="270728at2759"/>
<evidence type="ECO:0000256" key="1">
    <source>
        <dbReference type="ARBA" id="ARBA00004726"/>
    </source>
</evidence>
<comment type="pathway">
    <text evidence="1">Cofactor biosynthesis; FAD biosynthesis; FAD from FMN: step 1/1.</text>
</comment>
<evidence type="ECO:0000256" key="2">
    <source>
        <dbReference type="ARBA" id="ARBA00012393"/>
    </source>
</evidence>
<dbReference type="SUPFAM" id="SSF52402">
    <property type="entry name" value="Adenine nucleotide alpha hydrolases-like"/>
    <property type="match status" value="1"/>
</dbReference>
<dbReference type="EMBL" id="LSSK01000256">
    <property type="protein sequence ID" value="OMH84078.1"/>
    <property type="molecule type" value="Genomic_DNA"/>
</dbReference>
<evidence type="ECO:0000313" key="15">
    <source>
        <dbReference type="EMBL" id="OMH84078.1"/>
    </source>
</evidence>
<evidence type="ECO:0000256" key="6">
    <source>
        <dbReference type="ARBA" id="ARBA00022695"/>
    </source>
</evidence>
<evidence type="ECO:0000256" key="10">
    <source>
        <dbReference type="ARBA" id="ARBA00031145"/>
    </source>
</evidence>
<proteinExistence type="predicted"/>
<keyword evidence="16" id="KW-1185">Reference proteome</keyword>
<evidence type="ECO:0000313" key="16">
    <source>
        <dbReference type="Proteomes" id="UP000188320"/>
    </source>
</evidence>
<evidence type="ECO:0000256" key="7">
    <source>
        <dbReference type="ARBA" id="ARBA00022741"/>
    </source>
</evidence>
<dbReference type="GO" id="GO:0003919">
    <property type="term" value="F:FMN adenylyltransferase activity"/>
    <property type="evidence" value="ECO:0007669"/>
    <property type="project" value="UniProtKB-EC"/>
</dbReference>
<keyword evidence="8" id="KW-0274">FAD</keyword>
<keyword evidence="4" id="KW-0288">FMN</keyword>
<evidence type="ECO:0000256" key="3">
    <source>
        <dbReference type="ARBA" id="ARBA00022630"/>
    </source>
</evidence>
<organism evidence="15 16">
    <name type="scientific">Zancudomyces culisetae</name>
    <name type="common">Gut fungus</name>
    <name type="synonym">Smittium culisetae</name>
    <dbReference type="NCBI Taxonomy" id="1213189"/>
    <lineage>
        <taxon>Eukaryota</taxon>
        <taxon>Fungi</taxon>
        <taxon>Fungi incertae sedis</taxon>
        <taxon>Zoopagomycota</taxon>
        <taxon>Kickxellomycotina</taxon>
        <taxon>Harpellomycetes</taxon>
        <taxon>Harpellales</taxon>
        <taxon>Legeriomycetaceae</taxon>
        <taxon>Zancudomyces</taxon>
    </lineage>
</organism>
<evidence type="ECO:0000256" key="11">
    <source>
        <dbReference type="ARBA" id="ARBA00031871"/>
    </source>
</evidence>
<sequence>MDTHNQVAEILKIGSRNDDLGKKVREALEIVSYAYKLYKKDGLLISYNGESSLQSNEDKIEELKNALKLTRKGSKKRSGIVQKARESTDTNDEDRLNELYLSNLENEDSDVKLYFKYIYNNESSKCENANPEEIRNIAALYITSNTTFIEMDQFVSEIEDEYKIKITRMDIGKGSMINSLKSYLDSNPKKKGVFIGTRRDDPVGITEYFKLTDKGWPRVMRISPILDWEYNEVWDFIINCKIPYCALYDKGYTSLGDSRSTSPNPILLRKINDATSSNTNSQKGSNGYNSEGEYEPAWKLKDCKNERVGRHNK</sequence>
<keyword evidence="3" id="KW-0285">Flavoprotein</keyword>
<keyword evidence="9" id="KW-0067">ATP-binding</keyword>
<comment type="catalytic activity">
    <reaction evidence="12">
        <text>FMN + ATP + H(+) = FAD + diphosphate</text>
        <dbReference type="Rhea" id="RHEA:17237"/>
        <dbReference type="ChEBI" id="CHEBI:15378"/>
        <dbReference type="ChEBI" id="CHEBI:30616"/>
        <dbReference type="ChEBI" id="CHEBI:33019"/>
        <dbReference type="ChEBI" id="CHEBI:57692"/>
        <dbReference type="ChEBI" id="CHEBI:58210"/>
        <dbReference type="EC" id="2.7.7.2"/>
    </reaction>
</comment>
<dbReference type="Pfam" id="PF01507">
    <property type="entry name" value="PAPS_reduct"/>
    <property type="match status" value="1"/>
</dbReference>
<protein>
    <recommendedName>
        <fullName evidence="2">FAD synthase</fullName>
        <ecNumber evidence="2">2.7.7.2</ecNumber>
    </recommendedName>
    <alternativeName>
        <fullName evidence="10">FAD pyrophosphorylase</fullName>
    </alternativeName>
    <alternativeName>
        <fullName evidence="11">FMN adenylyltransferase</fullName>
    </alternativeName>
</protein>
<comment type="caution">
    <text evidence="15">The sequence shown here is derived from an EMBL/GenBank/DDBJ whole genome shotgun (WGS) entry which is preliminary data.</text>
</comment>
<accession>A0A1R1PSY7</accession>
<evidence type="ECO:0000256" key="4">
    <source>
        <dbReference type="ARBA" id="ARBA00022643"/>
    </source>
</evidence>
<feature type="domain" description="Phosphoadenosine phosphosulphate reductase" evidence="14">
    <location>
        <begin position="180"/>
        <end position="263"/>
    </location>
</feature>
<evidence type="ECO:0000256" key="5">
    <source>
        <dbReference type="ARBA" id="ARBA00022679"/>
    </source>
</evidence>
<keyword evidence="7" id="KW-0547">Nucleotide-binding</keyword>
<dbReference type="PANTHER" id="PTHR23293:SF9">
    <property type="entry name" value="FAD SYNTHASE"/>
    <property type="match status" value="1"/>
</dbReference>
<dbReference type="Gene3D" id="3.40.50.620">
    <property type="entry name" value="HUPs"/>
    <property type="match status" value="1"/>
</dbReference>
<feature type="region of interest" description="Disordered" evidence="13">
    <location>
        <begin position="272"/>
        <end position="294"/>
    </location>
</feature>
<dbReference type="Proteomes" id="UP000188320">
    <property type="component" value="Unassembled WGS sequence"/>
</dbReference>
<dbReference type="InterPro" id="IPR014729">
    <property type="entry name" value="Rossmann-like_a/b/a_fold"/>
</dbReference>
<evidence type="ECO:0000259" key="14">
    <source>
        <dbReference type="Pfam" id="PF01507"/>
    </source>
</evidence>